<accession>A0ABU5DTT9</accession>
<dbReference type="NCBIfam" id="TIGR02595">
    <property type="entry name" value="PEP_CTERM"/>
    <property type="match status" value="1"/>
</dbReference>
<dbReference type="RefSeq" id="WP_320426659.1">
    <property type="nucleotide sequence ID" value="NZ_JAXCLA010000011.1"/>
</dbReference>
<keyword evidence="4" id="KW-1185">Reference proteome</keyword>
<dbReference type="InterPro" id="IPR013424">
    <property type="entry name" value="Ice-binding_C"/>
</dbReference>
<gene>
    <name evidence="3" type="ORF">SNE35_29610</name>
</gene>
<feature type="signal peptide" evidence="1">
    <location>
        <begin position="1"/>
        <end position="28"/>
    </location>
</feature>
<reference evidence="3 4" key="1">
    <citation type="submission" date="2023-11" db="EMBL/GenBank/DDBJ databases">
        <title>Paucibacter sp. nov., isolated from fresh soil in Korea.</title>
        <authorList>
            <person name="Le N.T.T."/>
        </authorList>
    </citation>
    <scope>NUCLEOTIDE SEQUENCE [LARGE SCALE GENOMIC DNA]</scope>
    <source>
        <strain evidence="3 4">R3-3</strain>
    </source>
</reference>
<feature type="domain" description="Ice-binding protein C-terminal" evidence="2">
    <location>
        <begin position="192"/>
        <end position="215"/>
    </location>
</feature>
<dbReference type="Pfam" id="PF07589">
    <property type="entry name" value="PEP-CTERM"/>
    <property type="match status" value="1"/>
</dbReference>
<dbReference type="EMBL" id="JAXCLA010000011">
    <property type="protein sequence ID" value="MDY0748692.1"/>
    <property type="molecule type" value="Genomic_DNA"/>
</dbReference>
<evidence type="ECO:0000313" key="4">
    <source>
        <dbReference type="Proteomes" id="UP001285263"/>
    </source>
</evidence>
<feature type="chain" id="PRO_5047495137" evidence="1">
    <location>
        <begin position="29"/>
        <end position="222"/>
    </location>
</feature>
<evidence type="ECO:0000259" key="2">
    <source>
        <dbReference type="Pfam" id="PF07589"/>
    </source>
</evidence>
<name>A0ABU5DTT9_9BURK</name>
<evidence type="ECO:0000313" key="3">
    <source>
        <dbReference type="EMBL" id="MDY0748692.1"/>
    </source>
</evidence>
<evidence type="ECO:0000256" key="1">
    <source>
        <dbReference type="SAM" id="SignalP"/>
    </source>
</evidence>
<comment type="caution">
    <text evidence="3">The sequence shown here is derived from an EMBL/GenBank/DDBJ whole genome shotgun (WGS) entry which is preliminary data.</text>
</comment>
<organism evidence="3 4">
    <name type="scientific">Roseateles agri</name>
    <dbReference type="NCBI Taxonomy" id="3098619"/>
    <lineage>
        <taxon>Bacteria</taxon>
        <taxon>Pseudomonadati</taxon>
        <taxon>Pseudomonadota</taxon>
        <taxon>Betaproteobacteria</taxon>
        <taxon>Burkholderiales</taxon>
        <taxon>Sphaerotilaceae</taxon>
        <taxon>Roseateles</taxon>
    </lineage>
</organism>
<protein>
    <submittedName>
        <fullName evidence="3">PEP-CTERM sorting domain-containing protein</fullName>
    </submittedName>
</protein>
<dbReference type="Proteomes" id="UP001285263">
    <property type="component" value="Unassembled WGS sequence"/>
</dbReference>
<proteinExistence type="predicted"/>
<keyword evidence="1" id="KW-0732">Signal</keyword>
<sequence length="222" mass="22774">MSTNYIRKLALSSLVLAGAALSAQTASADVITVDFSGNPLSVVPFDLGGVYLNLVTGGASISDSDVPGWDINPFFLGTDGGQPARFELYTPDFSGGIVVAGVIPSIPAQQLAIGATVGPGLVYKNGAVNASSGSTDIHYIGFRFLNEDTSVENYGYLAIQQSVSPAAEGSVRILGWAYDNTGAAITVNAVSAVPEPATYALFGAGLLAVAGLRRRRAAKQAD</sequence>